<dbReference type="AlphaFoldDB" id="A0A8J3TAW2"/>
<evidence type="ECO:0000256" key="1">
    <source>
        <dbReference type="SAM" id="MobiDB-lite"/>
    </source>
</evidence>
<dbReference type="RefSeq" id="WP_168116785.1">
    <property type="nucleotide sequence ID" value="NZ_BOON01000027.1"/>
</dbReference>
<feature type="region of interest" description="Disordered" evidence="1">
    <location>
        <begin position="72"/>
        <end position="100"/>
    </location>
</feature>
<dbReference type="EMBL" id="BOON01000027">
    <property type="protein sequence ID" value="GII23213.1"/>
    <property type="molecule type" value="Genomic_DNA"/>
</dbReference>
<dbReference type="InterPro" id="IPR006530">
    <property type="entry name" value="YD"/>
</dbReference>
<dbReference type="Proteomes" id="UP000599074">
    <property type="component" value="Unassembled WGS sequence"/>
</dbReference>
<dbReference type="NCBIfam" id="TIGR01643">
    <property type="entry name" value="YD_repeat_2x"/>
    <property type="match status" value="2"/>
</dbReference>
<proteinExistence type="predicted"/>
<sequence length="100" mass="10825">MRSTDARGATTTFTYDATGLLTGEVQPVTTTSSITTSFGYDAAGNRTRFTDGRGNPFLSTYNSWNLPESRIEPATRSSGPLTARKLASTHYPLRRSVSPC</sequence>
<dbReference type="Pfam" id="PF05593">
    <property type="entry name" value="RHS_repeat"/>
    <property type="match status" value="1"/>
</dbReference>
<evidence type="ECO:0000313" key="3">
    <source>
        <dbReference type="Proteomes" id="UP000599074"/>
    </source>
</evidence>
<protein>
    <recommendedName>
        <fullName evidence="4">RHS repeat protein</fullName>
    </recommendedName>
</protein>
<keyword evidence="3" id="KW-1185">Reference proteome</keyword>
<accession>A0A8J3TAW2</accession>
<organism evidence="2 3">
    <name type="scientific">Planosporangium mesophilum</name>
    <dbReference type="NCBI Taxonomy" id="689768"/>
    <lineage>
        <taxon>Bacteria</taxon>
        <taxon>Bacillati</taxon>
        <taxon>Actinomycetota</taxon>
        <taxon>Actinomycetes</taxon>
        <taxon>Micromonosporales</taxon>
        <taxon>Micromonosporaceae</taxon>
        <taxon>Planosporangium</taxon>
    </lineage>
</organism>
<evidence type="ECO:0000313" key="2">
    <source>
        <dbReference type="EMBL" id="GII23213.1"/>
    </source>
</evidence>
<reference evidence="2" key="1">
    <citation type="submission" date="2021-01" db="EMBL/GenBank/DDBJ databases">
        <title>Whole genome shotgun sequence of Planosporangium mesophilum NBRC 109066.</title>
        <authorList>
            <person name="Komaki H."/>
            <person name="Tamura T."/>
        </authorList>
    </citation>
    <scope>NUCLEOTIDE SEQUENCE</scope>
    <source>
        <strain evidence="2">NBRC 109066</strain>
    </source>
</reference>
<gene>
    <name evidence="2" type="ORF">Pme01_28100</name>
</gene>
<comment type="caution">
    <text evidence="2">The sequence shown here is derived from an EMBL/GenBank/DDBJ whole genome shotgun (WGS) entry which is preliminary data.</text>
</comment>
<dbReference type="InterPro" id="IPR031325">
    <property type="entry name" value="RHS_repeat"/>
</dbReference>
<dbReference type="Gene3D" id="2.180.10.10">
    <property type="entry name" value="RHS repeat-associated core"/>
    <property type="match status" value="1"/>
</dbReference>
<evidence type="ECO:0008006" key="4">
    <source>
        <dbReference type="Google" id="ProtNLM"/>
    </source>
</evidence>
<name>A0A8J3TAW2_9ACTN</name>